<dbReference type="Pfam" id="PF21943">
    <property type="entry name" value="TetR_C_46"/>
    <property type="match status" value="1"/>
</dbReference>
<organism evidence="6 7">
    <name type="scientific">Candidatus Amunia macphersoniae</name>
    <dbReference type="NCBI Taxonomy" id="3127014"/>
    <lineage>
        <taxon>Bacteria</taxon>
        <taxon>Bacillati</taxon>
        <taxon>Candidatus Dormiibacterota</taxon>
        <taxon>Candidatus Dormibacteria</taxon>
        <taxon>Candidatus Aeolococcales</taxon>
        <taxon>Candidatus Aeolococcaceae</taxon>
        <taxon>Candidatus Amunia</taxon>
    </lineage>
</organism>
<keyword evidence="1" id="KW-0805">Transcription regulation</keyword>
<dbReference type="InterPro" id="IPR054129">
    <property type="entry name" value="DesT_TetR_C"/>
</dbReference>
<dbReference type="GO" id="GO:0000976">
    <property type="term" value="F:transcription cis-regulatory region binding"/>
    <property type="evidence" value="ECO:0007669"/>
    <property type="project" value="TreeGrafter"/>
</dbReference>
<dbReference type="PANTHER" id="PTHR30055">
    <property type="entry name" value="HTH-TYPE TRANSCRIPTIONAL REGULATOR RUTR"/>
    <property type="match status" value="1"/>
</dbReference>
<proteinExistence type="predicted"/>
<dbReference type="InterPro" id="IPR050109">
    <property type="entry name" value="HTH-type_TetR-like_transc_reg"/>
</dbReference>
<dbReference type="GO" id="GO:0045892">
    <property type="term" value="P:negative regulation of DNA-templated transcription"/>
    <property type="evidence" value="ECO:0007669"/>
    <property type="project" value="UniProtKB-ARBA"/>
</dbReference>
<evidence type="ECO:0000313" key="7">
    <source>
        <dbReference type="Proteomes" id="UP000614410"/>
    </source>
</evidence>
<dbReference type="GO" id="GO:0003700">
    <property type="term" value="F:DNA-binding transcription factor activity"/>
    <property type="evidence" value="ECO:0007669"/>
    <property type="project" value="TreeGrafter"/>
</dbReference>
<feature type="DNA-binding region" description="H-T-H motif" evidence="4">
    <location>
        <begin position="36"/>
        <end position="55"/>
    </location>
</feature>
<dbReference type="Proteomes" id="UP000614410">
    <property type="component" value="Unassembled WGS sequence"/>
</dbReference>
<feature type="domain" description="HTH tetR-type" evidence="5">
    <location>
        <begin position="13"/>
        <end position="73"/>
    </location>
</feature>
<dbReference type="PROSITE" id="PS01081">
    <property type="entry name" value="HTH_TETR_1"/>
    <property type="match status" value="1"/>
</dbReference>
<keyword evidence="3" id="KW-0804">Transcription</keyword>
<reference evidence="6 7" key="1">
    <citation type="submission" date="2020-10" db="EMBL/GenBank/DDBJ databases">
        <title>Ca. Dormibacterota MAGs.</title>
        <authorList>
            <person name="Montgomery K."/>
        </authorList>
    </citation>
    <scope>NUCLEOTIDE SEQUENCE [LARGE SCALE GENOMIC DNA]</scope>
    <source>
        <strain evidence="6">Mitchell_Peninsula_5</strain>
    </source>
</reference>
<keyword evidence="2 4" id="KW-0238">DNA-binding</keyword>
<evidence type="ECO:0000256" key="3">
    <source>
        <dbReference type="ARBA" id="ARBA00023163"/>
    </source>
</evidence>
<protein>
    <submittedName>
        <fullName evidence="6">TetR/AcrR family transcriptional regulator</fullName>
    </submittedName>
</protein>
<dbReference type="SUPFAM" id="SSF46689">
    <property type="entry name" value="Homeodomain-like"/>
    <property type="match status" value="1"/>
</dbReference>
<dbReference type="PROSITE" id="PS50977">
    <property type="entry name" value="HTH_TETR_2"/>
    <property type="match status" value="1"/>
</dbReference>
<dbReference type="EMBL" id="JAEKNN010000026">
    <property type="protein sequence ID" value="MBJ7608931.1"/>
    <property type="molecule type" value="Genomic_DNA"/>
</dbReference>
<dbReference type="InterPro" id="IPR009057">
    <property type="entry name" value="Homeodomain-like_sf"/>
</dbReference>
<dbReference type="PRINTS" id="PR00455">
    <property type="entry name" value="HTHTETR"/>
</dbReference>
<dbReference type="FunFam" id="1.10.10.60:FF:000141">
    <property type="entry name" value="TetR family transcriptional regulator"/>
    <property type="match status" value="1"/>
</dbReference>
<evidence type="ECO:0000256" key="2">
    <source>
        <dbReference type="ARBA" id="ARBA00023125"/>
    </source>
</evidence>
<accession>A0A934NG64</accession>
<dbReference type="InterPro" id="IPR023772">
    <property type="entry name" value="DNA-bd_HTH_TetR-type_CS"/>
</dbReference>
<dbReference type="Gene3D" id="1.10.357.10">
    <property type="entry name" value="Tetracycline Repressor, domain 2"/>
    <property type="match status" value="1"/>
</dbReference>
<dbReference type="AlphaFoldDB" id="A0A934NG64"/>
<dbReference type="Pfam" id="PF00440">
    <property type="entry name" value="TetR_N"/>
    <property type="match status" value="1"/>
</dbReference>
<sequence length="202" mass="21488">MVELAVRRRLPKAEREQQLVEVAQAVFAELGFRAASMDDIAQRAGVTKPILYDHFGSKDGLIAACIRRAGAQLGAEIAAAVDRAPGPADVLAAGFGGFFTFIESHGQGWFMLIGDSALIGEAAEALEGIRRQQAAYVAERLAAEFPALDTDELEAFSEAIIGACERLALWRRNRPGVSVAAATANMMSLVWGGLASLKETPS</sequence>
<comment type="caution">
    <text evidence="6">The sequence shown here is derived from an EMBL/GenBank/DDBJ whole genome shotgun (WGS) entry which is preliminary data.</text>
</comment>
<dbReference type="InterPro" id="IPR001647">
    <property type="entry name" value="HTH_TetR"/>
</dbReference>
<evidence type="ECO:0000259" key="5">
    <source>
        <dbReference type="PROSITE" id="PS50977"/>
    </source>
</evidence>
<dbReference type="PANTHER" id="PTHR30055:SF158">
    <property type="entry name" value="POSSIBLE TRANSCRIPTIONAL REGULATORY PROTEIN (PROBABLY TETR-FAMILY)"/>
    <property type="match status" value="1"/>
</dbReference>
<evidence type="ECO:0000256" key="1">
    <source>
        <dbReference type="ARBA" id="ARBA00023015"/>
    </source>
</evidence>
<name>A0A934NG64_9BACT</name>
<gene>
    <name evidence="6" type="ORF">JF887_05810</name>
</gene>
<evidence type="ECO:0000313" key="6">
    <source>
        <dbReference type="EMBL" id="MBJ7608931.1"/>
    </source>
</evidence>
<evidence type="ECO:0000256" key="4">
    <source>
        <dbReference type="PROSITE-ProRule" id="PRU00335"/>
    </source>
</evidence>